<accession>A0ABN0RIC3</accession>
<gene>
    <name evidence="3" type="ORF">MFLO_00580</name>
</gene>
<keyword evidence="1" id="KW-0378">Hydrolase</keyword>
<dbReference type="SUPFAM" id="SSF63817">
    <property type="entry name" value="Sortase"/>
    <property type="match status" value="1"/>
</dbReference>
<dbReference type="Gene3D" id="2.40.260.10">
    <property type="entry name" value="Sortase"/>
    <property type="match status" value="1"/>
</dbReference>
<keyword evidence="2" id="KW-0812">Transmembrane</keyword>
<keyword evidence="4" id="KW-1185">Reference proteome</keyword>
<dbReference type="Proteomes" id="UP000019249">
    <property type="component" value="Unassembled WGS sequence"/>
</dbReference>
<evidence type="ECO:0000256" key="2">
    <source>
        <dbReference type="SAM" id="Phobius"/>
    </source>
</evidence>
<keyword evidence="3" id="KW-0645">Protease</keyword>
<dbReference type="GO" id="GO:0008233">
    <property type="term" value="F:peptidase activity"/>
    <property type="evidence" value="ECO:0007669"/>
    <property type="project" value="UniProtKB-KW"/>
</dbReference>
<evidence type="ECO:0000256" key="1">
    <source>
        <dbReference type="ARBA" id="ARBA00022801"/>
    </source>
</evidence>
<dbReference type="InterPro" id="IPR005754">
    <property type="entry name" value="Sortase"/>
</dbReference>
<dbReference type="Pfam" id="PF04203">
    <property type="entry name" value="Sortase"/>
    <property type="match status" value="1"/>
</dbReference>
<protein>
    <submittedName>
        <fullName evidence="3">Cysteine protease</fullName>
    </submittedName>
</protein>
<keyword evidence="2" id="KW-1133">Transmembrane helix</keyword>
<comment type="caution">
    <text evidence="3">The sequence shown here is derived from an EMBL/GenBank/DDBJ whole genome shotgun (WGS) entry which is preliminary data.</text>
</comment>
<sequence>MEKRTVTHGKKAKKNRKKGIGLIILFGLFFIFVGFGATLFAQNRLAQADLKTIKQETVIPTKLSATTTKADYQKSDLVEQPTIRELSEFRKSDAYQKTLNKAIGTIEITEIGLKLPILGGTNAANLNVGATTYRQDQEVGKGNFVLLGHNMGESGVLFSDLYQLKKVI</sequence>
<keyword evidence="2" id="KW-0472">Membrane</keyword>
<feature type="transmembrane region" description="Helical" evidence="2">
    <location>
        <begin position="20"/>
        <end position="41"/>
    </location>
</feature>
<dbReference type="EMBL" id="AODF01000001">
    <property type="protein sequence ID" value="EUJ33698.1"/>
    <property type="molecule type" value="Genomic_DNA"/>
</dbReference>
<dbReference type="GO" id="GO:0006508">
    <property type="term" value="P:proteolysis"/>
    <property type="evidence" value="ECO:0007669"/>
    <property type="project" value="UniProtKB-KW"/>
</dbReference>
<organism evidence="3 4">
    <name type="scientific">Listeria floridensis FSL S10-1187</name>
    <dbReference type="NCBI Taxonomy" id="1265817"/>
    <lineage>
        <taxon>Bacteria</taxon>
        <taxon>Bacillati</taxon>
        <taxon>Bacillota</taxon>
        <taxon>Bacilli</taxon>
        <taxon>Bacillales</taxon>
        <taxon>Listeriaceae</taxon>
        <taxon>Listeria</taxon>
    </lineage>
</organism>
<evidence type="ECO:0000313" key="4">
    <source>
        <dbReference type="Proteomes" id="UP000019249"/>
    </source>
</evidence>
<evidence type="ECO:0000313" key="3">
    <source>
        <dbReference type="EMBL" id="EUJ33698.1"/>
    </source>
</evidence>
<name>A0ABN0RIC3_9LIST</name>
<dbReference type="InterPro" id="IPR023365">
    <property type="entry name" value="Sortase_dom-sf"/>
</dbReference>
<reference evidence="3 4" key="1">
    <citation type="journal article" date="2014" name="Int. J. Syst. Evol. Microbiol.">
        <title>Listeria floridensis sp. nov., Listeria aquatica sp. nov., Listeria cornellensis sp. nov., Listeria riparia sp. nov. and Listeria grandensis sp. nov., from agricultural and natural environments.</title>
        <authorList>
            <person name="den Bakker H.C."/>
            <person name="Warchocki S."/>
            <person name="Wright E.M."/>
            <person name="Allred A.F."/>
            <person name="Ahlstrom C."/>
            <person name="Manuel C.S."/>
            <person name="Stasiewicz M.J."/>
            <person name="Burrell A."/>
            <person name="Roof S."/>
            <person name="Strawn L."/>
            <person name="Fortes E.D."/>
            <person name="Nightingale K.K."/>
            <person name="Kephart D."/>
            <person name="Wiedmann M."/>
        </authorList>
    </citation>
    <scope>NUCLEOTIDE SEQUENCE [LARGE SCALE GENOMIC DNA]</scope>
    <source>
        <strain evidence="3 4">FSL S10-1187</strain>
    </source>
</reference>
<proteinExistence type="predicted"/>